<feature type="region of interest" description="Disordered" evidence="1">
    <location>
        <begin position="77"/>
        <end position="106"/>
    </location>
</feature>
<dbReference type="Proteomes" id="UP000838412">
    <property type="component" value="Chromosome 3"/>
</dbReference>
<sequence>MKCWKRSVPISRAAPLGDGVRCLPVVPFVSRDDSFPDNHLGPRNSLQSSRQFKARAAIPSADNVAIGLQIAVMEWSRDDTGGARAPPRHPPGDGRDGPRGSSSSYR</sequence>
<name>A0A8K0EJU0_BRALA</name>
<reference evidence="2" key="1">
    <citation type="submission" date="2022-01" db="EMBL/GenBank/DDBJ databases">
        <authorList>
            <person name="Braso-Vives M."/>
        </authorList>
    </citation>
    <scope>NUCLEOTIDE SEQUENCE</scope>
</reference>
<dbReference type="EMBL" id="OV696688">
    <property type="protein sequence ID" value="CAH1256713.1"/>
    <property type="molecule type" value="Genomic_DNA"/>
</dbReference>
<keyword evidence="3" id="KW-1185">Reference proteome</keyword>
<evidence type="ECO:0000313" key="3">
    <source>
        <dbReference type="Proteomes" id="UP000838412"/>
    </source>
</evidence>
<evidence type="ECO:0000256" key="1">
    <source>
        <dbReference type="SAM" id="MobiDB-lite"/>
    </source>
</evidence>
<protein>
    <submittedName>
        <fullName evidence="2">Hypp1705 protein</fullName>
    </submittedName>
</protein>
<proteinExistence type="predicted"/>
<dbReference type="AlphaFoldDB" id="A0A8K0EJU0"/>
<gene>
    <name evidence="2" type="primary">Hypp1705</name>
    <name evidence="2" type="ORF">BLAG_LOCUS14889</name>
</gene>
<evidence type="ECO:0000313" key="2">
    <source>
        <dbReference type="EMBL" id="CAH1256713.1"/>
    </source>
</evidence>
<organism evidence="2 3">
    <name type="scientific">Branchiostoma lanceolatum</name>
    <name type="common">Common lancelet</name>
    <name type="synonym">Amphioxus lanceolatum</name>
    <dbReference type="NCBI Taxonomy" id="7740"/>
    <lineage>
        <taxon>Eukaryota</taxon>
        <taxon>Metazoa</taxon>
        <taxon>Chordata</taxon>
        <taxon>Cephalochordata</taxon>
        <taxon>Leptocardii</taxon>
        <taxon>Amphioxiformes</taxon>
        <taxon>Branchiostomatidae</taxon>
        <taxon>Branchiostoma</taxon>
    </lineage>
</organism>
<accession>A0A8K0EJU0</accession>
<dbReference type="OrthoDB" id="10649957at2759"/>